<dbReference type="Proteomes" id="UP000199137">
    <property type="component" value="Unassembled WGS sequence"/>
</dbReference>
<dbReference type="EMBL" id="FOWC01000032">
    <property type="protein sequence ID" value="SFQ81983.1"/>
    <property type="molecule type" value="Genomic_DNA"/>
</dbReference>
<dbReference type="InterPro" id="IPR014942">
    <property type="entry name" value="AbiEii"/>
</dbReference>
<gene>
    <name evidence="1" type="ORF">SAMN05421854_1328</name>
</gene>
<protein>
    <submittedName>
        <fullName evidence="1">Nucleotidyl transferase AbiEii toxin, Type IV TA system</fullName>
    </submittedName>
</protein>
<reference evidence="1 2" key="1">
    <citation type="submission" date="2016-10" db="EMBL/GenBank/DDBJ databases">
        <authorList>
            <person name="de Groot N.N."/>
        </authorList>
    </citation>
    <scope>NUCLEOTIDE SEQUENCE [LARGE SCALE GENOMIC DNA]</scope>
    <source>
        <strain evidence="1 2">DSM 44637</strain>
    </source>
</reference>
<proteinExistence type="predicted"/>
<evidence type="ECO:0000313" key="1">
    <source>
        <dbReference type="EMBL" id="SFQ81983.1"/>
    </source>
</evidence>
<dbReference type="STRING" id="112413.SAMN05421854_1328"/>
<dbReference type="Pfam" id="PF08843">
    <property type="entry name" value="AbiEii"/>
    <property type="match status" value="1"/>
</dbReference>
<name>A0A1I6BM16_9PSEU</name>
<dbReference type="GO" id="GO:0016740">
    <property type="term" value="F:transferase activity"/>
    <property type="evidence" value="ECO:0007669"/>
    <property type="project" value="UniProtKB-KW"/>
</dbReference>
<sequence>MLLGGNALLIRTGGGRFTQDIDLARETPWDSAEEALDELRRLAARPHRGDPFEFGLHSVASHREADPYGYGADTAKIKATATLGGQVFENFSIDLTARRHLDAPVDQVRLKPVIDHEILRDLPAVPTTPVEHHLADKICALYERHAPDDAASTRYRDLADIVRIVADLAFDAARLATVLAREAGRRRMTLPAALTEPSTQWRAGFPRAARSFAEYPPQYRELEPALAFCGNCLDEVLAGARTAGSWDPARAAWQ</sequence>
<accession>A0A1I6BM16</accession>
<dbReference type="AlphaFoldDB" id="A0A1I6BM16"/>
<evidence type="ECO:0000313" key="2">
    <source>
        <dbReference type="Proteomes" id="UP000199137"/>
    </source>
</evidence>
<organism evidence="1 2">
    <name type="scientific">Amycolatopsis rubida</name>
    <dbReference type="NCBI Taxonomy" id="112413"/>
    <lineage>
        <taxon>Bacteria</taxon>
        <taxon>Bacillati</taxon>
        <taxon>Actinomycetota</taxon>
        <taxon>Actinomycetes</taxon>
        <taxon>Pseudonocardiales</taxon>
        <taxon>Pseudonocardiaceae</taxon>
        <taxon>Amycolatopsis</taxon>
    </lineage>
</organism>
<keyword evidence="1" id="KW-0808">Transferase</keyword>